<sequence length="48" mass="5985">MTLHFICVYYIVQTTLFLYNISIFYKQNNNILFLNKIITYYINDRLER</sequence>
<reference evidence="2" key="1">
    <citation type="journal article" date="2020" name="Nature">
        <title>Giant virus diversity and host interactions through global metagenomics.</title>
        <authorList>
            <person name="Schulz F."/>
            <person name="Roux S."/>
            <person name="Paez-Espino D."/>
            <person name="Jungbluth S."/>
            <person name="Walsh D.A."/>
            <person name="Denef V.J."/>
            <person name="McMahon K.D."/>
            <person name="Konstantinidis K.T."/>
            <person name="Eloe-Fadrosh E.A."/>
            <person name="Kyrpides N.C."/>
            <person name="Woyke T."/>
        </authorList>
    </citation>
    <scope>NUCLEOTIDE SEQUENCE</scope>
    <source>
        <strain evidence="2">GVMAG-M-3300023179-63</strain>
    </source>
</reference>
<name>A0A6C0H462_9ZZZZ</name>
<proteinExistence type="predicted"/>
<keyword evidence="1" id="KW-1133">Transmembrane helix</keyword>
<keyword evidence="1" id="KW-0812">Transmembrane</keyword>
<accession>A0A6C0H462</accession>
<evidence type="ECO:0000313" key="2">
    <source>
        <dbReference type="EMBL" id="QHT75197.1"/>
    </source>
</evidence>
<keyword evidence="1" id="KW-0472">Membrane</keyword>
<protein>
    <submittedName>
        <fullName evidence="2">Uncharacterized protein</fullName>
    </submittedName>
</protein>
<dbReference type="EMBL" id="MN739864">
    <property type="protein sequence ID" value="QHT75197.1"/>
    <property type="molecule type" value="Genomic_DNA"/>
</dbReference>
<feature type="transmembrane region" description="Helical" evidence="1">
    <location>
        <begin position="7"/>
        <end position="25"/>
    </location>
</feature>
<dbReference type="AlphaFoldDB" id="A0A6C0H462"/>
<organism evidence="2">
    <name type="scientific">viral metagenome</name>
    <dbReference type="NCBI Taxonomy" id="1070528"/>
    <lineage>
        <taxon>unclassified sequences</taxon>
        <taxon>metagenomes</taxon>
        <taxon>organismal metagenomes</taxon>
    </lineage>
</organism>
<evidence type="ECO:0000256" key="1">
    <source>
        <dbReference type="SAM" id="Phobius"/>
    </source>
</evidence>